<accession>A0ABT1L748</accession>
<proteinExistence type="predicted"/>
<dbReference type="InterPro" id="IPR047114">
    <property type="entry name" value="YciF"/>
</dbReference>
<dbReference type="InterPro" id="IPR012347">
    <property type="entry name" value="Ferritin-like"/>
</dbReference>
<dbReference type="PANTHER" id="PTHR30565">
    <property type="entry name" value="PROTEIN YCIF"/>
    <property type="match status" value="1"/>
</dbReference>
<protein>
    <submittedName>
        <fullName evidence="2">Ferritin-like domain-containing protein</fullName>
    </submittedName>
</protein>
<keyword evidence="1" id="KW-0175">Coiled coil</keyword>
<dbReference type="RefSeq" id="WP_254738070.1">
    <property type="nucleotide sequence ID" value="NZ_JANCLU010000001.1"/>
</dbReference>
<evidence type="ECO:0000313" key="2">
    <source>
        <dbReference type="EMBL" id="MCP8937274.1"/>
    </source>
</evidence>
<feature type="coiled-coil region" evidence="1">
    <location>
        <begin position="34"/>
        <end position="97"/>
    </location>
</feature>
<dbReference type="Gene3D" id="1.20.1260.10">
    <property type="match status" value="1"/>
</dbReference>
<dbReference type="CDD" id="cd07909">
    <property type="entry name" value="YciF"/>
    <property type="match status" value="1"/>
</dbReference>
<dbReference type="Pfam" id="PF05974">
    <property type="entry name" value="DUF892"/>
    <property type="match status" value="1"/>
</dbReference>
<dbReference type="Proteomes" id="UP001205890">
    <property type="component" value="Unassembled WGS sequence"/>
</dbReference>
<comment type="caution">
    <text evidence="2">The sequence shown here is derived from an EMBL/GenBank/DDBJ whole genome shotgun (WGS) entry which is preliminary data.</text>
</comment>
<keyword evidence="3" id="KW-1185">Reference proteome</keyword>
<organism evidence="2 3">
    <name type="scientific">Alsobacter ponti</name>
    <dbReference type="NCBI Taxonomy" id="2962936"/>
    <lineage>
        <taxon>Bacteria</taxon>
        <taxon>Pseudomonadati</taxon>
        <taxon>Pseudomonadota</taxon>
        <taxon>Alphaproteobacteria</taxon>
        <taxon>Hyphomicrobiales</taxon>
        <taxon>Alsobacteraceae</taxon>
        <taxon>Alsobacter</taxon>
    </lineage>
</organism>
<evidence type="ECO:0000313" key="3">
    <source>
        <dbReference type="Proteomes" id="UP001205890"/>
    </source>
</evidence>
<dbReference type="SUPFAM" id="SSF47240">
    <property type="entry name" value="Ferritin-like"/>
    <property type="match status" value="1"/>
</dbReference>
<dbReference type="InterPro" id="IPR009078">
    <property type="entry name" value="Ferritin-like_SF"/>
</dbReference>
<sequence length="162" mass="18468">MAVKTMQDLFVHTLGDIYYAENQILKALPKMVEKAQSEELKEAFQQHLEETREQVQRLEKVFAIVKQPVKGERCDAIEGIIKEAESLIQEIEDDEVRDAGMLAAAQAVEHYEISRYGTLIAWAEELEMDDAIDLLEQTLDEEKNADRLLTEIAEGDVNEDAM</sequence>
<gene>
    <name evidence="2" type="ORF">NK718_01995</name>
</gene>
<dbReference type="InterPro" id="IPR010287">
    <property type="entry name" value="DUF892_YciF-like"/>
</dbReference>
<dbReference type="PANTHER" id="PTHR30565:SF9">
    <property type="entry name" value="PROTEIN YCIF"/>
    <property type="match status" value="1"/>
</dbReference>
<reference evidence="2 3" key="1">
    <citation type="submission" date="2022-07" db="EMBL/GenBank/DDBJ databases">
        <authorList>
            <person name="Li W.-J."/>
            <person name="Deng Q.-Q."/>
        </authorList>
    </citation>
    <scope>NUCLEOTIDE SEQUENCE [LARGE SCALE GENOMIC DNA]</scope>
    <source>
        <strain evidence="2 3">SYSU M60028</strain>
    </source>
</reference>
<evidence type="ECO:0000256" key="1">
    <source>
        <dbReference type="SAM" id="Coils"/>
    </source>
</evidence>
<dbReference type="EMBL" id="JANCLU010000001">
    <property type="protein sequence ID" value="MCP8937274.1"/>
    <property type="molecule type" value="Genomic_DNA"/>
</dbReference>
<name>A0ABT1L748_9HYPH</name>